<dbReference type="Pfam" id="PF07714">
    <property type="entry name" value="PK_Tyr_Ser-Thr"/>
    <property type="match status" value="1"/>
</dbReference>
<dbReference type="Gene3D" id="3.30.200.20">
    <property type="entry name" value="Phosphorylase Kinase, domain 1"/>
    <property type="match status" value="1"/>
</dbReference>
<evidence type="ECO:0000313" key="11">
    <source>
        <dbReference type="EMBL" id="MED6158020.1"/>
    </source>
</evidence>
<name>A0ABU6UBH2_9FABA</name>
<protein>
    <recommendedName>
        <fullName evidence="10">Protein kinase domain-containing protein</fullName>
    </recommendedName>
</protein>
<evidence type="ECO:0000256" key="7">
    <source>
        <dbReference type="SAM" id="MobiDB-lite"/>
    </source>
</evidence>
<reference evidence="11 12" key="1">
    <citation type="journal article" date="2023" name="Plants (Basel)">
        <title>Bridging the Gap: Combining Genomics and Transcriptomics Approaches to Understand Stylosanthes scabra, an Orphan Legume from the Brazilian Caatinga.</title>
        <authorList>
            <person name="Ferreira-Neto J.R.C."/>
            <person name="da Silva M.D."/>
            <person name="Binneck E."/>
            <person name="de Melo N.F."/>
            <person name="da Silva R.H."/>
            <person name="de Melo A.L.T.M."/>
            <person name="Pandolfi V."/>
            <person name="Bustamante F.O."/>
            <person name="Brasileiro-Vidal A.C."/>
            <person name="Benko-Iseppon A.M."/>
        </authorList>
    </citation>
    <scope>NUCLEOTIDE SEQUENCE [LARGE SCALE GENOMIC DNA]</scope>
    <source>
        <tissue evidence="11">Leaves</tissue>
    </source>
</reference>
<dbReference type="InterPro" id="IPR001245">
    <property type="entry name" value="Ser-Thr/Tyr_kinase_cat_dom"/>
</dbReference>
<dbReference type="Pfam" id="PF08263">
    <property type="entry name" value="LRRNT_2"/>
    <property type="match status" value="1"/>
</dbReference>
<feature type="signal peptide" evidence="9">
    <location>
        <begin position="1"/>
        <end position="21"/>
    </location>
</feature>
<dbReference type="EMBL" id="JASCZI010120944">
    <property type="protein sequence ID" value="MED6158020.1"/>
    <property type="molecule type" value="Genomic_DNA"/>
</dbReference>
<evidence type="ECO:0000256" key="8">
    <source>
        <dbReference type="SAM" id="Phobius"/>
    </source>
</evidence>
<evidence type="ECO:0000256" key="2">
    <source>
        <dbReference type="ARBA" id="ARBA00022614"/>
    </source>
</evidence>
<dbReference type="InterPro" id="IPR000719">
    <property type="entry name" value="Prot_kinase_dom"/>
</dbReference>
<evidence type="ECO:0000256" key="5">
    <source>
        <dbReference type="ARBA" id="ARBA00022989"/>
    </source>
</evidence>
<dbReference type="SUPFAM" id="SSF56112">
    <property type="entry name" value="Protein kinase-like (PK-like)"/>
    <property type="match status" value="1"/>
</dbReference>
<dbReference type="Proteomes" id="UP001341840">
    <property type="component" value="Unassembled WGS sequence"/>
</dbReference>
<feature type="region of interest" description="Disordered" evidence="7">
    <location>
        <begin position="236"/>
        <end position="270"/>
    </location>
</feature>
<comment type="caution">
    <text evidence="11">The sequence shown here is derived from an EMBL/GenBank/DDBJ whole genome shotgun (WGS) entry which is preliminary data.</text>
</comment>
<dbReference type="Gene3D" id="3.80.10.10">
    <property type="entry name" value="Ribonuclease Inhibitor"/>
    <property type="match status" value="2"/>
</dbReference>
<feature type="compositionally biased region" description="Gly residues" evidence="7">
    <location>
        <begin position="320"/>
        <end position="333"/>
    </location>
</feature>
<feature type="domain" description="Protein kinase" evidence="10">
    <location>
        <begin position="356"/>
        <end position="662"/>
    </location>
</feature>
<dbReference type="PRINTS" id="PR00019">
    <property type="entry name" value="LEURICHRPT"/>
</dbReference>
<dbReference type="InterPro" id="IPR001611">
    <property type="entry name" value="Leu-rich_rpt"/>
</dbReference>
<proteinExistence type="predicted"/>
<dbReference type="InterPro" id="IPR046959">
    <property type="entry name" value="PRK1-6/SRF4-like"/>
</dbReference>
<organism evidence="11 12">
    <name type="scientific">Stylosanthes scabra</name>
    <dbReference type="NCBI Taxonomy" id="79078"/>
    <lineage>
        <taxon>Eukaryota</taxon>
        <taxon>Viridiplantae</taxon>
        <taxon>Streptophyta</taxon>
        <taxon>Embryophyta</taxon>
        <taxon>Tracheophyta</taxon>
        <taxon>Spermatophyta</taxon>
        <taxon>Magnoliopsida</taxon>
        <taxon>eudicotyledons</taxon>
        <taxon>Gunneridae</taxon>
        <taxon>Pentapetalae</taxon>
        <taxon>rosids</taxon>
        <taxon>fabids</taxon>
        <taxon>Fabales</taxon>
        <taxon>Fabaceae</taxon>
        <taxon>Papilionoideae</taxon>
        <taxon>50 kb inversion clade</taxon>
        <taxon>dalbergioids sensu lato</taxon>
        <taxon>Dalbergieae</taxon>
        <taxon>Pterocarpus clade</taxon>
        <taxon>Stylosanthes</taxon>
    </lineage>
</organism>
<feature type="chain" id="PRO_5045568942" description="Protein kinase domain-containing protein" evidence="9">
    <location>
        <begin position="22"/>
        <end position="663"/>
    </location>
</feature>
<dbReference type="PANTHER" id="PTHR48007">
    <property type="entry name" value="LEUCINE-RICH REPEAT RECEPTOR-LIKE PROTEIN KINASE PXC1"/>
    <property type="match status" value="1"/>
</dbReference>
<keyword evidence="9" id="KW-0732">Signal</keyword>
<evidence type="ECO:0000256" key="9">
    <source>
        <dbReference type="SAM" id="SignalP"/>
    </source>
</evidence>
<dbReference type="InterPro" id="IPR011009">
    <property type="entry name" value="Kinase-like_dom_sf"/>
</dbReference>
<dbReference type="PROSITE" id="PS50011">
    <property type="entry name" value="PROTEIN_KINASE_DOM"/>
    <property type="match status" value="1"/>
</dbReference>
<feature type="transmembrane region" description="Helical" evidence="8">
    <location>
        <begin position="277"/>
        <end position="299"/>
    </location>
</feature>
<keyword evidence="6 8" id="KW-0472">Membrane</keyword>
<gene>
    <name evidence="11" type="ORF">PIB30_028839</name>
</gene>
<evidence type="ECO:0000256" key="3">
    <source>
        <dbReference type="ARBA" id="ARBA00022692"/>
    </source>
</evidence>
<keyword evidence="4" id="KW-0677">Repeat</keyword>
<dbReference type="Gene3D" id="1.10.510.10">
    <property type="entry name" value="Transferase(Phosphotransferase) domain 1"/>
    <property type="match status" value="1"/>
</dbReference>
<evidence type="ECO:0000313" key="12">
    <source>
        <dbReference type="Proteomes" id="UP001341840"/>
    </source>
</evidence>
<dbReference type="Pfam" id="PF00560">
    <property type="entry name" value="LRR_1"/>
    <property type="match status" value="3"/>
</dbReference>
<accession>A0ABU6UBH2</accession>
<dbReference type="PANTHER" id="PTHR48007:SF8">
    <property type="entry name" value="RECEPTOR PROTEIN KINASE-LIKE PROTEIN ZAR1"/>
    <property type="match status" value="1"/>
</dbReference>
<keyword evidence="2" id="KW-0433">Leucine-rich repeat</keyword>
<evidence type="ECO:0000256" key="6">
    <source>
        <dbReference type="ARBA" id="ARBA00023136"/>
    </source>
</evidence>
<keyword evidence="3 8" id="KW-0812">Transmembrane</keyword>
<evidence type="ECO:0000259" key="10">
    <source>
        <dbReference type="PROSITE" id="PS50011"/>
    </source>
</evidence>
<feature type="region of interest" description="Disordered" evidence="7">
    <location>
        <begin position="314"/>
        <end position="333"/>
    </location>
</feature>
<evidence type="ECO:0000256" key="4">
    <source>
        <dbReference type="ARBA" id="ARBA00022737"/>
    </source>
</evidence>
<dbReference type="InterPro" id="IPR013210">
    <property type="entry name" value="LRR_N_plant-typ"/>
</dbReference>
<dbReference type="SUPFAM" id="SSF52058">
    <property type="entry name" value="L domain-like"/>
    <property type="match status" value="1"/>
</dbReference>
<comment type="subcellular location">
    <subcellularLocation>
        <location evidence="1">Membrane</location>
    </subcellularLocation>
</comment>
<sequence length="663" mass="71737">MHHITCILLLFCLLYPHSTHTLNSDGLSLLALKAAVDSDPTGALSTWSDSDPTPCHWPGILCSHNKRVTQLSLPNKSLSGYLPSELASLTALKLLSLPHNNFSRTIPSPLFTSLNSLLFLDLSHNQLTGPIPTQLRSLKSLRHFDLSSNSLNASLPQDLSQLTSLIGTFNLSFNHFSGEIPPSLGNLPVIVSIDLRGNNLTGKIPQVGSLLNQGPTAFAGNPGLCGFPLQNSCPDSQKPNIFPADEPQNPKALRAGAGGNDSTPGEEAKAKERSGSVAVLVISGLSLVVGVVSISLWVFRRRWNNDDDKMRNRKLNNEVNGGGDGTVGGGGGGEGQQGKFVLVDEGFNLELEDLLRASAYVVGKSRSGIVYKVVGVGKGGNCAPPPPATVVAVRRLSEGDATWRLKEFEWEMEAIAKVRHPNVVPLRAYYFANDEKLLITDFIRNGSLHAALHGESSNSLQTLSWTARLKIAQEAARGLMYIHEFGGRKYVHGNLKSTKILLDDDLHPYISGFGLTRLGLGTTKSSAMAPRRQSSSGSSTMVSKAAASSNNYLAPEVRMAGGRFTQKCDVYSFGIILLELLTGKLPDFGPENDDKVLESFVRKAFREEQPLSEIIDPALLPEVYAKKQVVSAFHVALNCTELDPELRPRMKTVSESLDHIKIQ</sequence>
<evidence type="ECO:0000256" key="1">
    <source>
        <dbReference type="ARBA" id="ARBA00004370"/>
    </source>
</evidence>
<keyword evidence="12" id="KW-1185">Reference proteome</keyword>
<keyword evidence="5 8" id="KW-1133">Transmembrane helix</keyword>
<dbReference type="InterPro" id="IPR032675">
    <property type="entry name" value="LRR_dom_sf"/>
</dbReference>